<protein>
    <submittedName>
        <fullName evidence="2">Uncharacterized protein</fullName>
    </submittedName>
</protein>
<organism evidence="2 3">
    <name type="scientific">Polytolypa hystricis (strain UAMH7299)</name>
    <dbReference type="NCBI Taxonomy" id="1447883"/>
    <lineage>
        <taxon>Eukaryota</taxon>
        <taxon>Fungi</taxon>
        <taxon>Dikarya</taxon>
        <taxon>Ascomycota</taxon>
        <taxon>Pezizomycotina</taxon>
        <taxon>Eurotiomycetes</taxon>
        <taxon>Eurotiomycetidae</taxon>
        <taxon>Onygenales</taxon>
        <taxon>Onygenales incertae sedis</taxon>
        <taxon>Polytolypa</taxon>
    </lineage>
</organism>
<reference evidence="2 3" key="1">
    <citation type="submission" date="2017-10" db="EMBL/GenBank/DDBJ databases">
        <title>Comparative genomics in systemic dimorphic fungi from Ajellomycetaceae.</title>
        <authorList>
            <person name="Munoz J.F."/>
            <person name="Mcewen J.G."/>
            <person name="Clay O.K."/>
            <person name="Cuomo C.A."/>
        </authorList>
    </citation>
    <scope>NUCLEOTIDE SEQUENCE [LARGE SCALE GENOMIC DNA]</scope>
    <source>
        <strain evidence="2 3">UAMH7299</strain>
    </source>
</reference>
<proteinExistence type="predicted"/>
<feature type="region of interest" description="Disordered" evidence="1">
    <location>
        <begin position="484"/>
        <end position="522"/>
    </location>
</feature>
<feature type="region of interest" description="Disordered" evidence="1">
    <location>
        <begin position="1040"/>
        <end position="1059"/>
    </location>
</feature>
<feature type="region of interest" description="Disordered" evidence="1">
    <location>
        <begin position="181"/>
        <end position="442"/>
    </location>
</feature>
<accession>A0A2B7XEU0</accession>
<name>A0A2B7XEU0_POLH7</name>
<feature type="compositionally biased region" description="Basic and acidic residues" evidence="1">
    <location>
        <begin position="381"/>
        <end position="390"/>
    </location>
</feature>
<dbReference type="AlphaFoldDB" id="A0A2B7XEU0"/>
<sequence>MAGPVHSAPKVPLNTIHLQCRWDGNPKNCVQTSIWIEIDPEPNGKLPLLNLRHERVGYVEFEKPVRLTDEKGQLLRPPLTGDEFCIIRDQAWGFVAKYVQDETLKPCPYHKMRHTLYRSLSTDANAPGNHNCSFITIREMRESVGRSDMVREEAPVFDSDQRNLHSAARVRCAPSVNKIMQAADGEEGSRTSSSSSKGLWMDHDGSRSVHQESPRTPYQKGMLWPHTPTKRRLFPPSPKSPGSENPSCDALEPEACGSSRESPPEPFPDLPEDCESLECEEFKSHGEPFPDVERNSVKKSSDSGSNDQHGDSIDSSRQVKDRRSMDCIELAGREASRETVIRSPARAPTAEKFGEANTAMESGCIRGVPLSPSPHSSVTVAKRDTRRIVSEKGSSSKIPVRKSKHAEESPTKQQTPSPAKTETKTKYSEDTSTYKMGKTDPAMSPNTFSLGSSKALYSQFTQSKMFGTIGRNFMNRTNIDLKSSIQKEHWTPRHKRRDSSQLSSIESEAGESNLSESVRSKGSSHVAKWLHTSRHDGAEIDEELMRTSADELQKNVSVDIDADRHHAYDHSGRTGHKPMYSIRTETEKRPRMKEFASLRPDAGDSRIAMRKKRSPIQRSPILEEVDGTLCLIFPEHPLRGHYAIVIDLHVHLRPSQSADRWYFKVPGLPVSPRRGVGTFELFIPEGAYKEVDFDVHGLWDPRLSSNSISANFDIGKAFELPVLLTTRVNPKITSELRMQTRLYEHKDQTQKVLEYTASCMVELDRNEARRGACHFVILIHDGPNGDFIWEMEGKRTELDISGVFRSIGQTRIRVACPNDYLLEPFLVKWRVENGHSRGRIWMPRLSCVGADHFTMEQSSDVRSALRCLEFKAREVVATTPAKEWVKCGNPTVSRERSKNMMDKLESFRVASPWQFGAGILGLQNLALRMVLQADQVAISAKKAKQSFKTRAWPHISGPYRYLQNHGTRIAILIIIVVLYLDYRPERLHGLRENQAMRNGFNDVQVPRPKDSVGGSGRGIPDIASPSSVMWDTLDCKVEQLKSSEQDKPRENASDKTERSDGVVDVALEISMGESADKHVFVGLKKKDNSQGSFDVGDSADEDSFRDKLDLWLGWVRPLG</sequence>
<feature type="region of interest" description="Disordered" evidence="1">
    <location>
        <begin position="1001"/>
        <end position="1025"/>
    </location>
</feature>
<feature type="compositionally biased region" description="Basic and acidic residues" evidence="1">
    <location>
        <begin position="308"/>
        <end position="340"/>
    </location>
</feature>
<comment type="caution">
    <text evidence="2">The sequence shown here is derived from an EMBL/GenBank/DDBJ whole genome shotgun (WGS) entry which is preliminary data.</text>
</comment>
<dbReference type="Proteomes" id="UP000224634">
    <property type="component" value="Unassembled WGS sequence"/>
</dbReference>
<feature type="compositionally biased region" description="Polar residues" evidence="1">
    <location>
        <begin position="500"/>
        <end position="522"/>
    </location>
</feature>
<evidence type="ECO:0000313" key="3">
    <source>
        <dbReference type="Proteomes" id="UP000224634"/>
    </source>
</evidence>
<gene>
    <name evidence="2" type="ORF">AJ80_08023</name>
</gene>
<evidence type="ECO:0000256" key="1">
    <source>
        <dbReference type="SAM" id="MobiDB-lite"/>
    </source>
</evidence>
<feature type="compositionally biased region" description="Basic and acidic residues" evidence="1">
    <location>
        <begin position="200"/>
        <end position="213"/>
    </location>
</feature>
<feature type="compositionally biased region" description="Acidic residues" evidence="1">
    <location>
        <begin position="270"/>
        <end position="279"/>
    </location>
</feature>
<keyword evidence="3" id="KW-1185">Reference proteome</keyword>
<feature type="compositionally biased region" description="Polar residues" evidence="1">
    <location>
        <begin position="411"/>
        <end position="420"/>
    </location>
</feature>
<dbReference type="EMBL" id="PDNA01000170">
    <property type="protein sequence ID" value="PGH07263.1"/>
    <property type="molecule type" value="Genomic_DNA"/>
</dbReference>
<evidence type="ECO:0000313" key="2">
    <source>
        <dbReference type="EMBL" id="PGH07263.1"/>
    </source>
</evidence>
<feature type="compositionally biased region" description="Basic and acidic residues" evidence="1">
    <location>
        <begin position="280"/>
        <end position="301"/>
    </location>
</feature>